<sequence length="58" mass="5944">MTTADRLPAALRHLPELTEDAPGLASGTSEAVLCLVHSAVQVSVCVTSAGDQDSKLPL</sequence>
<evidence type="ECO:0000313" key="2">
    <source>
        <dbReference type="Proteomes" id="UP000198873"/>
    </source>
</evidence>
<dbReference type="EMBL" id="FPAB01000002">
    <property type="protein sequence ID" value="SFS58193.1"/>
    <property type="molecule type" value="Genomic_DNA"/>
</dbReference>
<dbReference type="Proteomes" id="UP000198873">
    <property type="component" value="Unassembled WGS sequence"/>
</dbReference>
<dbReference type="STRING" id="1176198.SAMN05444716_102616"/>
<evidence type="ECO:0000313" key="1">
    <source>
        <dbReference type="EMBL" id="SFS58193.1"/>
    </source>
</evidence>
<protein>
    <submittedName>
        <fullName evidence="1">Uncharacterized protein</fullName>
    </submittedName>
</protein>
<name>A0A1I6R0L7_9ACTN</name>
<organism evidence="1 2">
    <name type="scientific">Streptomyces harbinensis</name>
    <dbReference type="NCBI Taxonomy" id="1176198"/>
    <lineage>
        <taxon>Bacteria</taxon>
        <taxon>Bacillati</taxon>
        <taxon>Actinomycetota</taxon>
        <taxon>Actinomycetes</taxon>
        <taxon>Kitasatosporales</taxon>
        <taxon>Streptomycetaceae</taxon>
        <taxon>Streptomyces</taxon>
    </lineage>
</organism>
<dbReference type="AlphaFoldDB" id="A0A1I6R0L7"/>
<dbReference type="RefSeq" id="WP_019435951.1">
    <property type="nucleotide sequence ID" value="NZ_FPAB01000002.1"/>
</dbReference>
<gene>
    <name evidence="1" type="ORF">SAMN05444716_102616</name>
</gene>
<accession>A0A1I6R0L7</accession>
<keyword evidence="2" id="KW-1185">Reference proteome</keyword>
<reference evidence="2" key="1">
    <citation type="submission" date="2016-10" db="EMBL/GenBank/DDBJ databases">
        <authorList>
            <person name="Varghese N."/>
            <person name="Submissions S."/>
        </authorList>
    </citation>
    <scope>NUCLEOTIDE SEQUENCE [LARGE SCALE GENOMIC DNA]</scope>
    <source>
        <strain evidence="2">CGMCC 4.7047</strain>
    </source>
</reference>
<proteinExistence type="predicted"/>